<sequence length="752" mass="84965">MIKPLPLATVNLPDGQTFTVQPGAGGLLFQPRQANGDLVFPFKWTVVLQRKQANKSILNTTVGNHDSTPKNGSDMKNGHDGYYNGNGLLSTPNDLHKPSLQDDAILISPVSSAFDTHNRPPTPSARQVAFMVWIALYWYFQLDEPPSSLETPRSQNTPVEARPKGDWLLHVRNDGIVRFVDAMGTLERMGLVGAPGTEVESTLAGREAWDDTFVTRQMFWQIHMGTAGIFSEPLKTISGHHGPWPSTVTSIPSRISAIYPLPPLHYTTTGDIRHPLRPRAPQMGELFYSRFIPSEGKYLSFRAASLSPEPVPYAGPISQPERRENTHLLKLSDTALLQRWLSNPRVSAFWGVFHAGFLPDVVKLRHSFPVIGLWDGMPFGYFEIYWVKEDGLGRLKGGQVEDFDRGLHVLVGEEWARGRCPVWMSSLVHYCWQADNRTMNVLLEPRIDNKRFVRLLQDMGFSLDGQVSFPHKQSWIWFFDVSKQVFGSVLVHIANIFMSMLTSGRFSVQVEPSASRMAVRSDDDYAPNPCSFYLLNLAIDTTLGIPILIVLLRVLTGLVRFTPVGQPPESVQSGNYGNPPNAWWWLKQSVIYFCGLFGMKVCVLIIFIMMPWISKVGDWALGWTEGNEKLQIAFVMMIFPLIMNALQYYIIDSFIKMKEPEHERLDSEDPDEVSRRRRYDDSEDETSRFRLVDTDHESDSEDEEAAKLPPRPQSNDSEEYDPERDGDDRTIIGSSSSGRNQQGKIVPPRVVP</sequence>
<comment type="caution">
    <text evidence="1">The sequence shown here is derived from an EMBL/GenBank/DDBJ whole genome shotgun (WGS) entry which is preliminary data.</text>
</comment>
<dbReference type="EMBL" id="JANRMS010001272">
    <property type="protein sequence ID" value="KAJ3529578.1"/>
    <property type="molecule type" value="Genomic_DNA"/>
</dbReference>
<organism evidence="1 2">
    <name type="scientific">Fusarium decemcellulare</name>
    <dbReference type="NCBI Taxonomy" id="57161"/>
    <lineage>
        <taxon>Eukaryota</taxon>
        <taxon>Fungi</taxon>
        <taxon>Dikarya</taxon>
        <taxon>Ascomycota</taxon>
        <taxon>Pezizomycotina</taxon>
        <taxon>Sordariomycetes</taxon>
        <taxon>Hypocreomycetidae</taxon>
        <taxon>Hypocreales</taxon>
        <taxon>Nectriaceae</taxon>
        <taxon>Fusarium</taxon>
        <taxon>Fusarium decemcellulare species complex</taxon>
    </lineage>
</organism>
<proteinExistence type="predicted"/>
<dbReference type="Proteomes" id="UP001148629">
    <property type="component" value="Unassembled WGS sequence"/>
</dbReference>
<name>A0ACC1S0L4_9HYPO</name>
<protein>
    <submittedName>
        <fullName evidence="1">Uncharacterized protein</fullName>
    </submittedName>
</protein>
<evidence type="ECO:0000313" key="2">
    <source>
        <dbReference type="Proteomes" id="UP001148629"/>
    </source>
</evidence>
<reference evidence="1" key="1">
    <citation type="submission" date="2022-08" db="EMBL/GenBank/DDBJ databases">
        <title>Genome Sequence of Fusarium decemcellulare.</title>
        <authorList>
            <person name="Buettner E."/>
        </authorList>
    </citation>
    <scope>NUCLEOTIDE SEQUENCE</scope>
    <source>
        <strain evidence="1">Babe19</strain>
    </source>
</reference>
<evidence type="ECO:0000313" key="1">
    <source>
        <dbReference type="EMBL" id="KAJ3529578.1"/>
    </source>
</evidence>
<keyword evidence="2" id="KW-1185">Reference proteome</keyword>
<gene>
    <name evidence="1" type="ORF">NM208_g9691</name>
</gene>
<accession>A0ACC1S0L4</accession>